<evidence type="ECO:0000313" key="1">
    <source>
        <dbReference type="EMBL" id="ESK35840.1"/>
    </source>
</evidence>
<dbReference type="SUPFAM" id="SSF54534">
    <property type="entry name" value="FKBP-like"/>
    <property type="match status" value="1"/>
</dbReference>
<dbReference type="GO" id="GO:0003755">
    <property type="term" value="F:peptidyl-prolyl cis-trans isomerase activity"/>
    <property type="evidence" value="ECO:0007669"/>
    <property type="project" value="InterPro"/>
</dbReference>
<dbReference type="STRING" id="1392540.P256_02588"/>
<dbReference type="HOGENOM" id="CLU_2044632_0_0_6"/>
<dbReference type="AlphaFoldDB" id="V2TJV1"/>
<reference evidence="1 2" key="1">
    <citation type="submission" date="2013-10" db="EMBL/GenBank/DDBJ databases">
        <title>The Genome Sequence of Acinetobacter nectaris CIP 110549.</title>
        <authorList>
            <consortium name="The Broad Institute Genomics Platform"/>
            <consortium name="The Broad Institute Genome Sequencing Center for Infectious Disease"/>
            <person name="Cerqueira G."/>
            <person name="Feldgarden M."/>
            <person name="Courvalin P."/>
            <person name="Grillot-Courvalin C."/>
            <person name="Clermont D."/>
            <person name="Rocha E."/>
            <person name="Yoon E.-J."/>
            <person name="Nemec A."/>
            <person name="Young S.K."/>
            <person name="Zeng Q."/>
            <person name="Gargeya S."/>
            <person name="Fitzgerald M."/>
            <person name="Abouelleil A."/>
            <person name="Alvarado L."/>
            <person name="Berlin A.M."/>
            <person name="Chapman S.B."/>
            <person name="Gainer-Dewar J."/>
            <person name="Goldberg J."/>
            <person name="Gnerre S."/>
            <person name="Griggs A."/>
            <person name="Gujja S."/>
            <person name="Hansen M."/>
            <person name="Howarth C."/>
            <person name="Imamovic A."/>
            <person name="Ireland A."/>
            <person name="Larimer J."/>
            <person name="McCowan C."/>
            <person name="Murphy C."/>
            <person name="Pearson M."/>
            <person name="Poon T.W."/>
            <person name="Priest M."/>
            <person name="Roberts A."/>
            <person name="Saif S."/>
            <person name="Shea T."/>
            <person name="Sykes S."/>
            <person name="Wortman J."/>
            <person name="Nusbaum C."/>
            <person name="Birren B."/>
        </authorList>
    </citation>
    <scope>NUCLEOTIDE SEQUENCE [LARGE SCALE GENOMIC DNA]</scope>
    <source>
        <strain evidence="1 2">CIP 110549</strain>
    </source>
</reference>
<sequence length="120" mass="13645">MNEDFFKRNTSKLGISTLSSGIQYEILESGLGGIPNNQHKIHFSYTVRNLDYSTRIEMAEKEVNLSDLNEPMIEAIKTMKKTGKSRFFIPASKASNFDKLDKNIPSNIPLIIDIHLHSFL</sequence>
<proteinExistence type="predicted"/>
<dbReference type="PATRIC" id="fig|1392540.3.peg.2485"/>
<dbReference type="Gene3D" id="3.10.50.40">
    <property type="match status" value="1"/>
</dbReference>
<comment type="caution">
    <text evidence="1">The sequence shown here is derived from an EMBL/GenBank/DDBJ whole genome shotgun (WGS) entry which is preliminary data.</text>
</comment>
<keyword evidence="2" id="KW-1185">Reference proteome</keyword>
<dbReference type="OrthoDB" id="9814548at2"/>
<name>V2TJV1_9GAMM</name>
<organism evidence="1 2">
    <name type="scientific">Acinetobacter nectaris CIP 110549</name>
    <dbReference type="NCBI Taxonomy" id="1392540"/>
    <lineage>
        <taxon>Bacteria</taxon>
        <taxon>Pseudomonadati</taxon>
        <taxon>Pseudomonadota</taxon>
        <taxon>Gammaproteobacteria</taxon>
        <taxon>Moraxellales</taxon>
        <taxon>Moraxellaceae</taxon>
        <taxon>Acinetobacter</taxon>
    </lineage>
</organism>
<evidence type="ECO:0000313" key="2">
    <source>
        <dbReference type="Proteomes" id="UP000023785"/>
    </source>
</evidence>
<dbReference type="RefSeq" id="WP_023272874.1">
    <property type="nucleotide sequence ID" value="NZ_KI530717.1"/>
</dbReference>
<dbReference type="eggNOG" id="COG0545">
    <property type="taxonomic scope" value="Bacteria"/>
</dbReference>
<dbReference type="Proteomes" id="UP000023785">
    <property type="component" value="Unassembled WGS sequence"/>
</dbReference>
<gene>
    <name evidence="1" type="ORF">P256_02588</name>
</gene>
<dbReference type="InterPro" id="IPR046357">
    <property type="entry name" value="PPIase_dom_sf"/>
</dbReference>
<protein>
    <submittedName>
        <fullName evidence="1">Uncharacterized protein</fullName>
    </submittedName>
</protein>
<accession>V2TJV1</accession>
<dbReference type="EMBL" id="AYER01000019">
    <property type="protein sequence ID" value="ESK35840.1"/>
    <property type="molecule type" value="Genomic_DNA"/>
</dbReference>